<gene>
    <name evidence="4" type="ORF">Fcan01_06720</name>
</gene>
<sequence length="551" mass="61764">MKSPVIANLQLVAASWLTDALLEDQRMCGSFSLANLTLSCDDGSVPVHRCIFTNAVPGLFDLLKEQDLSEPSFIHFDGYCLSTIFHFVELIYTGNTVIPKDKEHLIALHNLMEILEFPKNNVEMKEPRINPPESQVNLRYTRNNEMQQIDEENDEQLNVNEGRMEENKENKDNGRKVGRNMRSAPAKHGVRPLPRPAPGRRQTRLSSVESTEASTSSATSMEHISKAVIAPRVVAQKLVNSWTKSTACTSCLLKCKTEKDLVDHLILECAPTLKDFFNYDKKCCMVCGEINFSNIWELITHAQACGLILKSCSAGSSMNSENEVELTKPTLRSQSKKRRGRPVKSVVNKRRKVIQKENVIKPKEPEVHGGSSNQCEDSSADIPNGKNTLRKGIKKWMQSRPSTNSRPRRHHKVETDETINSPSVTTPSNAPPVGQPNSPEVIQPPNPREVIQPPNPREVIQPPNPREVIQPPNPREVIQPPNPREVIQPANPLSEVLEPTRNQEPPFPLEFANGEWKFVMEQKRGDVMYGVYQNRAGKIMGVPASQAKGLK</sequence>
<feature type="region of interest" description="Disordered" evidence="1">
    <location>
        <begin position="323"/>
        <end position="506"/>
    </location>
</feature>
<evidence type="ECO:0000313" key="4">
    <source>
        <dbReference type="EMBL" id="OXA57781.1"/>
    </source>
</evidence>
<feature type="compositionally biased region" description="Low complexity" evidence="1">
    <location>
        <begin position="206"/>
        <end position="219"/>
    </location>
</feature>
<feature type="compositionally biased region" description="Basic and acidic residues" evidence="1">
    <location>
        <begin position="162"/>
        <end position="175"/>
    </location>
</feature>
<dbReference type="InterPro" id="IPR011333">
    <property type="entry name" value="SKP1/BTB/POZ_sf"/>
</dbReference>
<keyword evidence="2" id="KW-0732">Signal</keyword>
<feature type="compositionally biased region" description="Basic residues" evidence="1">
    <location>
        <begin position="334"/>
        <end position="353"/>
    </location>
</feature>
<organism evidence="4 5">
    <name type="scientific">Folsomia candida</name>
    <name type="common">Springtail</name>
    <dbReference type="NCBI Taxonomy" id="158441"/>
    <lineage>
        <taxon>Eukaryota</taxon>
        <taxon>Metazoa</taxon>
        <taxon>Ecdysozoa</taxon>
        <taxon>Arthropoda</taxon>
        <taxon>Hexapoda</taxon>
        <taxon>Collembola</taxon>
        <taxon>Entomobryomorpha</taxon>
        <taxon>Isotomoidea</taxon>
        <taxon>Isotomidae</taxon>
        <taxon>Proisotominae</taxon>
        <taxon>Folsomia</taxon>
    </lineage>
</organism>
<dbReference type="Proteomes" id="UP000198287">
    <property type="component" value="Unassembled WGS sequence"/>
</dbReference>
<dbReference type="Gene3D" id="3.30.710.10">
    <property type="entry name" value="Potassium Channel Kv1.1, Chain A"/>
    <property type="match status" value="1"/>
</dbReference>
<dbReference type="PROSITE" id="PS50097">
    <property type="entry name" value="BTB"/>
    <property type="match status" value="1"/>
</dbReference>
<evidence type="ECO:0000313" key="5">
    <source>
        <dbReference type="Proteomes" id="UP000198287"/>
    </source>
</evidence>
<dbReference type="InterPro" id="IPR000210">
    <property type="entry name" value="BTB/POZ_dom"/>
</dbReference>
<feature type="chain" id="PRO_5013166725" evidence="2">
    <location>
        <begin position="21"/>
        <end position="551"/>
    </location>
</feature>
<comment type="caution">
    <text evidence="4">The sequence shown here is derived from an EMBL/GenBank/DDBJ whole genome shotgun (WGS) entry which is preliminary data.</text>
</comment>
<keyword evidence="4" id="KW-0675">Receptor</keyword>
<feature type="compositionally biased region" description="Basic and acidic residues" evidence="1">
    <location>
        <begin position="354"/>
        <end position="367"/>
    </location>
</feature>
<evidence type="ECO:0000256" key="1">
    <source>
        <dbReference type="SAM" id="MobiDB-lite"/>
    </source>
</evidence>
<evidence type="ECO:0000256" key="2">
    <source>
        <dbReference type="SAM" id="SignalP"/>
    </source>
</evidence>
<dbReference type="SUPFAM" id="SSF54695">
    <property type="entry name" value="POZ domain"/>
    <property type="match status" value="1"/>
</dbReference>
<feature type="compositionally biased region" description="Polar residues" evidence="1">
    <location>
        <begin position="418"/>
        <end position="428"/>
    </location>
</feature>
<proteinExistence type="predicted"/>
<dbReference type="AlphaFoldDB" id="A0A226EM05"/>
<evidence type="ECO:0000259" key="3">
    <source>
        <dbReference type="PROSITE" id="PS50097"/>
    </source>
</evidence>
<protein>
    <submittedName>
        <fullName evidence="4">Opioid growth factor receptor</fullName>
    </submittedName>
</protein>
<feature type="region of interest" description="Disordered" evidence="1">
    <location>
        <begin position="147"/>
        <end position="219"/>
    </location>
</feature>
<reference evidence="4 5" key="1">
    <citation type="submission" date="2015-12" db="EMBL/GenBank/DDBJ databases">
        <title>The genome of Folsomia candida.</title>
        <authorList>
            <person name="Faddeeva A."/>
            <person name="Derks M.F."/>
            <person name="Anvar Y."/>
            <person name="Smit S."/>
            <person name="Van Straalen N."/>
            <person name="Roelofs D."/>
        </authorList>
    </citation>
    <scope>NUCLEOTIDE SEQUENCE [LARGE SCALE GENOMIC DNA]</scope>
    <source>
        <strain evidence="4 5">VU population</strain>
        <tissue evidence="4">Whole body</tissue>
    </source>
</reference>
<accession>A0A226EM05</accession>
<name>A0A226EM05_FOLCA</name>
<feature type="domain" description="BTB" evidence="3">
    <location>
        <begin position="34"/>
        <end position="100"/>
    </location>
</feature>
<dbReference type="EMBL" id="LNIX01000003">
    <property type="protein sequence ID" value="OXA57781.1"/>
    <property type="molecule type" value="Genomic_DNA"/>
</dbReference>
<feature type="signal peptide" evidence="2">
    <location>
        <begin position="1"/>
        <end position="20"/>
    </location>
</feature>
<keyword evidence="5" id="KW-1185">Reference proteome</keyword>